<dbReference type="Proteomes" id="UP000283429">
    <property type="component" value="Unassembled WGS sequence"/>
</dbReference>
<protein>
    <submittedName>
        <fullName evidence="1">Uncharacterized protein</fullName>
    </submittedName>
</protein>
<proteinExistence type="predicted"/>
<sequence>MLFFHISKIESQRNHIKKAVSSEGTAFFMEIFKKDLSISGAMEKILSISINLSRWIVKGFLPVCSISASLWS</sequence>
<evidence type="ECO:0000313" key="1">
    <source>
        <dbReference type="EMBL" id="RHD84905.1"/>
    </source>
</evidence>
<gene>
    <name evidence="1" type="ORF">DW783_02655</name>
</gene>
<evidence type="ECO:0000313" key="2">
    <source>
        <dbReference type="Proteomes" id="UP000283429"/>
    </source>
</evidence>
<dbReference type="AlphaFoldDB" id="A0A414HHS9"/>
<accession>A0A414HHS9</accession>
<reference evidence="1 2" key="1">
    <citation type="submission" date="2018-08" db="EMBL/GenBank/DDBJ databases">
        <title>A genome reference for cultivated species of the human gut microbiota.</title>
        <authorList>
            <person name="Zou Y."/>
            <person name="Xue W."/>
            <person name="Luo G."/>
        </authorList>
    </citation>
    <scope>NUCLEOTIDE SEQUENCE [LARGE SCALE GENOMIC DNA]</scope>
    <source>
        <strain evidence="1 2">AM30-40</strain>
    </source>
</reference>
<name>A0A414HHS9_PHOVU</name>
<comment type="caution">
    <text evidence="1">The sequence shown here is derived from an EMBL/GenBank/DDBJ whole genome shotgun (WGS) entry which is preliminary data.</text>
</comment>
<organism evidence="1 2">
    <name type="scientific">Phocaeicola vulgatus</name>
    <name type="common">Bacteroides vulgatus</name>
    <dbReference type="NCBI Taxonomy" id="821"/>
    <lineage>
        <taxon>Bacteria</taxon>
        <taxon>Pseudomonadati</taxon>
        <taxon>Bacteroidota</taxon>
        <taxon>Bacteroidia</taxon>
        <taxon>Bacteroidales</taxon>
        <taxon>Bacteroidaceae</taxon>
        <taxon>Phocaeicola</taxon>
    </lineage>
</organism>
<dbReference type="EMBL" id="QSJM01000004">
    <property type="protein sequence ID" value="RHD84905.1"/>
    <property type="molecule type" value="Genomic_DNA"/>
</dbReference>